<comment type="caution">
    <text evidence="1">The sequence shown here is derived from an EMBL/GenBank/DDBJ whole genome shotgun (WGS) entry which is preliminary data.</text>
</comment>
<reference evidence="1" key="1">
    <citation type="journal article" date="2021" name="Front. Plant Sci.">
        <title>Chromosome-Scale Genome Assembly for Chinese Sour Jujube and Insights Into Its Genome Evolution and Domestication Signature.</title>
        <authorList>
            <person name="Shen L.-Y."/>
            <person name="Luo H."/>
            <person name="Wang X.-L."/>
            <person name="Wang X.-M."/>
            <person name="Qiu X.-J."/>
            <person name="Liu H."/>
            <person name="Zhou S.-S."/>
            <person name="Jia K.-H."/>
            <person name="Nie S."/>
            <person name="Bao Y.-T."/>
            <person name="Zhang R.-G."/>
            <person name="Yun Q.-Z."/>
            <person name="Chai Y.-H."/>
            <person name="Lu J.-Y."/>
            <person name="Li Y."/>
            <person name="Zhao S.-W."/>
            <person name="Mao J.-F."/>
            <person name="Jia S.-G."/>
            <person name="Mao Y.-M."/>
        </authorList>
    </citation>
    <scope>NUCLEOTIDE SEQUENCE</scope>
    <source>
        <strain evidence="1">AT0</strain>
        <tissue evidence="1">Leaf</tissue>
    </source>
</reference>
<gene>
    <name evidence="1" type="ORF">FEM48_Zijuj07G0039200</name>
</gene>
<name>A0A978V2A8_ZIZJJ</name>
<proteinExistence type="predicted"/>
<dbReference type="EMBL" id="JAEACU010000007">
    <property type="protein sequence ID" value="KAH7521491.1"/>
    <property type="molecule type" value="Genomic_DNA"/>
</dbReference>
<accession>A0A978V2A8</accession>
<evidence type="ECO:0000313" key="1">
    <source>
        <dbReference type="EMBL" id="KAH7521491.1"/>
    </source>
</evidence>
<protein>
    <submittedName>
        <fullName evidence="1">Uncharacterized protein</fullName>
    </submittedName>
</protein>
<organism evidence="1 2">
    <name type="scientific">Ziziphus jujuba var. spinosa</name>
    <dbReference type="NCBI Taxonomy" id="714518"/>
    <lineage>
        <taxon>Eukaryota</taxon>
        <taxon>Viridiplantae</taxon>
        <taxon>Streptophyta</taxon>
        <taxon>Embryophyta</taxon>
        <taxon>Tracheophyta</taxon>
        <taxon>Spermatophyta</taxon>
        <taxon>Magnoliopsida</taxon>
        <taxon>eudicotyledons</taxon>
        <taxon>Gunneridae</taxon>
        <taxon>Pentapetalae</taxon>
        <taxon>rosids</taxon>
        <taxon>fabids</taxon>
        <taxon>Rosales</taxon>
        <taxon>Rhamnaceae</taxon>
        <taxon>Paliureae</taxon>
        <taxon>Ziziphus</taxon>
    </lineage>
</organism>
<dbReference type="AlphaFoldDB" id="A0A978V2A8"/>
<sequence>MLAQSFSVEAPNLLKASLKLLDKSMDEPSYIALVHLSSNLNSVKKMVVEIGSYLSRNNKKEMHLALSQCEASECEVIW</sequence>
<dbReference type="Proteomes" id="UP000813462">
    <property type="component" value="Unassembled WGS sequence"/>
</dbReference>
<evidence type="ECO:0000313" key="2">
    <source>
        <dbReference type="Proteomes" id="UP000813462"/>
    </source>
</evidence>